<evidence type="ECO:0000313" key="2">
    <source>
        <dbReference type="EMBL" id="TGE06427.1"/>
    </source>
</evidence>
<dbReference type="EMBL" id="SRLA01000003">
    <property type="protein sequence ID" value="TGE06427.1"/>
    <property type="molecule type" value="Genomic_DNA"/>
</dbReference>
<protein>
    <submittedName>
        <fullName evidence="2">Uncharacterized protein</fullName>
    </submittedName>
</protein>
<reference evidence="2 3" key="1">
    <citation type="submission" date="2019-04" db="EMBL/GenBank/DDBJ databases">
        <authorList>
            <person name="Feng G."/>
            <person name="Zhang J."/>
            <person name="Zhu H."/>
        </authorList>
    </citation>
    <scope>NUCLEOTIDE SEQUENCE [LARGE SCALE GENOMIC DNA]</scope>
    <source>
        <strain evidence="2 3">92R-1</strain>
    </source>
</reference>
<organism evidence="2 3">
    <name type="scientific">Hymenobacter fodinae</name>
    <dbReference type="NCBI Taxonomy" id="2510796"/>
    <lineage>
        <taxon>Bacteria</taxon>
        <taxon>Pseudomonadati</taxon>
        <taxon>Bacteroidota</taxon>
        <taxon>Cytophagia</taxon>
        <taxon>Cytophagales</taxon>
        <taxon>Hymenobacteraceae</taxon>
        <taxon>Hymenobacter</taxon>
    </lineage>
</organism>
<proteinExistence type="predicted"/>
<keyword evidence="3" id="KW-1185">Reference proteome</keyword>
<gene>
    <name evidence="2" type="ORF">EU556_16430</name>
</gene>
<evidence type="ECO:0000256" key="1">
    <source>
        <dbReference type="SAM" id="MobiDB-lite"/>
    </source>
</evidence>
<dbReference type="OrthoDB" id="883588at2"/>
<dbReference type="Proteomes" id="UP000298337">
    <property type="component" value="Unassembled WGS sequence"/>
</dbReference>
<accession>A0A4Z0P6X1</accession>
<dbReference type="AlphaFoldDB" id="A0A4Z0P6X1"/>
<name>A0A4Z0P6X1_9BACT</name>
<feature type="region of interest" description="Disordered" evidence="1">
    <location>
        <begin position="14"/>
        <end position="62"/>
    </location>
</feature>
<sequence length="131" mass="14255">MFHYYVLPAMTTFPTPEPAADHGTPHYGTFGTPEDAAEPTYCAESTDGSNDNPDEFSELRGPQLRTEQYCMPGAQSDPARQRGHADMNQNVAAVQAAQDGTPAEQKAAYALDDPRMAGGDVFDLRDEQTGW</sequence>
<comment type="caution">
    <text evidence="2">The sequence shown here is derived from an EMBL/GenBank/DDBJ whole genome shotgun (WGS) entry which is preliminary data.</text>
</comment>
<evidence type="ECO:0000313" key="3">
    <source>
        <dbReference type="Proteomes" id="UP000298337"/>
    </source>
</evidence>
<dbReference type="RefSeq" id="WP_135435216.1">
    <property type="nucleotide sequence ID" value="NZ_SRLA01000003.1"/>
</dbReference>